<sequence length="144" mass="15720">MIGLRVRNAQGTVQKWDDREGSQRPEAKPDICEKEGRGREGAEIGNAKVSFTHEALQSGSRVKFCWKVVDAKLPRSSEAEAEIEGLVGSVTSYRSVGWSTPPSLPPLPPPPPPPPTTVSRGRKRNVCGPTRTNAPTRTHATRRN</sequence>
<proteinExistence type="predicted"/>
<name>F4WVF0_ACREC</name>
<gene>
    <name evidence="2" type="ORF">G5I_09888</name>
</gene>
<feature type="compositionally biased region" description="Basic and acidic residues" evidence="1">
    <location>
        <begin position="15"/>
        <end position="41"/>
    </location>
</feature>
<dbReference type="AlphaFoldDB" id="F4WVF0"/>
<feature type="compositionally biased region" description="Pro residues" evidence="1">
    <location>
        <begin position="102"/>
        <end position="116"/>
    </location>
</feature>
<dbReference type="Proteomes" id="UP000007755">
    <property type="component" value="Unassembled WGS sequence"/>
</dbReference>
<feature type="region of interest" description="Disordered" evidence="1">
    <location>
        <begin position="1"/>
        <end position="41"/>
    </location>
</feature>
<organism evidence="3">
    <name type="scientific">Acromyrmex echinatior</name>
    <name type="common">Panamanian leafcutter ant</name>
    <name type="synonym">Acromyrmex octospinosus echinatior</name>
    <dbReference type="NCBI Taxonomy" id="103372"/>
    <lineage>
        <taxon>Eukaryota</taxon>
        <taxon>Metazoa</taxon>
        <taxon>Ecdysozoa</taxon>
        <taxon>Arthropoda</taxon>
        <taxon>Hexapoda</taxon>
        <taxon>Insecta</taxon>
        <taxon>Pterygota</taxon>
        <taxon>Neoptera</taxon>
        <taxon>Endopterygota</taxon>
        <taxon>Hymenoptera</taxon>
        <taxon>Apocrita</taxon>
        <taxon>Aculeata</taxon>
        <taxon>Formicoidea</taxon>
        <taxon>Formicidae</taxon>
        <taxon>Myrmicinae</taxon>
        <taxon>Acromyrmex</taxon>
    </lineage>
</organism>
<feature type="region of interest" description="Disordered" evidence="1">
    <location>
        <begin position="95"/>
        <end position="144"/>
    </location>
</feature>
<evidence type="ECO:0000256" key="1">
    <source>
        <dbReference type="SAM" id="MobiDB-lite"/>
    </source>
</evidence>
<dbReference type="EMBL" id="GL888387">
    <property type="protein sequence ID" value="EGI61771.1"/>
    <property type="molecule type" value="Genomic_DNA"/>
</dbReference>
<protein>
    <submittedName>
        <fullName evidence="2">Uncharacterized protein</fullName>
    </submittedName>
</protein>
<evidence type="ECO:0000313" key="3">
    <source>
        <dbReference type="Proteomes" id="UP000007755"/>
    </source>
</evidence>
<evidence type="ECO:0000313" key="2">
    <source>
        <dbReference type="EMBL" id="EGI61771.1"/>
    </source>
</evidence>
<reference evidence="2" key="1">
    <citation type="submission" date="2011-02" db="EMBL/GenBank/DDBJ databases">
        <title>The genome of the leaf-cutting ant Acromyrmex echinatior suggests key adaptations to social evolution and fungus farming.</title>
        <authorList>
            <person name="Nygaard S."/>
            <person name="Zhang G."/>
        </authorList>
    </citation>
    <scope>NUCLEOTIDE SEQUENCE</scope>
</reference>
<dbReference type="InParanoid" id="F4WVF0"/>
<keyword evidence="3" id="KW-1185">Reference proteome</keyword>
<accession>F4WVF0</accession>